<keyword evidence="2" id="KW-1185">Reference proteome</keyword>
<evidence type="ECO:0000313" key="2">
    <source>
        <dbReference type="Proteomes" id="UP000291343"/>
    </source>
</evidence>
<proteinExistence type="predicted"/>
<gene>
    <name evidence="1" type="ORF">LSTR_LSTR007012</name>
</gene>
<dbReference type="InParanoid" id="A0A482WJE7"/>
<name>A0A482WJE7_LAOST</name>
<dbReference type="AlphaFoldDB" id="A0A482WJE7"/>
<comment type="caution">
    <text evidence="1">The sequence shown here is derived from an EMBL/GenBank/DDBJ whole genome shotgun (WGS) entry which is preliminary data.</text>
</comment>
<dbReference type="Proteomes" id="UP000291343">
    <property type="component" value="Unassembled WGS sequence"/>
</dbReference>
<reference evidence="1 2" key="1">
    <citation type="journal article" date="2017" name="Gigascience">
        <title>Genome sequence of the small brown planthopper, Laodelphax striatellus.</title>
        <authorList>
            <person name="Zhu J."/>
            <person name="Jiang F."/>
            <person name="Wang X."/>
            <person name="Yang P."/>
            <person name="Bao Y."/>
            <person name="Zhao W."/>
            <person name="Wang W."/>
            <person name="Lu H."/>
            <person name="Wang Q."/>
            <person name="Cui N."/>
            <person name="Li J."/>
            <person name="Chen X."/>
            <person name="Luo L."/>
            <person name="Yu J."/>
            <person name="Kang L."/>
            <person name="Cui F."/>
        </authorList>
    </citation>
    <scope>NUCLEOTIDE SEQUENCE [LARGE SCALE GENOMIC DNA]</scope>
    <source>
        <strain evidence="1">Lst14</strain>
    </source>
</reference>
<evidence type="ECO:0000313" key="1">
    <source>
        <dbReference type="EMBL" id="RZF33634.1"/>
    </source>
</evidence>
<sequence length="161" mass="17904">MAEKQKDHPARLQDVAHLSRSEKCNGSASLLFEIPRAIADDVGAGLFGLNLPFHCIRLLVQLDLLQEDNSTLQAEGTSIKSEPTSSVQCATCSGWRRSSMCCRSATVCSPTIMAYKRSAGFSTRKFEHCDLQLQHIDNAELKMFSSFVEQCLKIRSFCLNE</sequence>
<protein>
    <submittedName>
        <fullName evidence="1">Uncharacterized protein</fullName>
    </submittedName>
</protein>
<dbReference type="EMBL" id="QKKF02033617">
    <property type="protein sequence ID" value="RZF33634.1"/>
    <property type="molecule type" value="Genomic_DNA"/>
</dbReference>
<organism evidence="1 2">
    <name type="scientific">Laodelphax striatellus</name>
    <name type="common">Small brown planthopper</name>
    <name type="synonym">Delphax striatella</name>
    <dbReference type="NCBI Taxonomy" id="195883"/>
    <lineage>
        <taxon>Eukaryota</taxon>
        <taxon>Metazoa</taxon>
        <taxon>Ecdysozoa</taxon>
        <taxon>Arthropoda</taxon>
        <taxon>Hexapoda</taxon>
        <taxon>Insecta</taxon>
        <taxon>Pterygota</taxon>
        <taxon>Neoptera</taxon>
        <taxon>Paraneoptera</taxon>
        <taxon>Hemiptera</taxon>
        <taxon>Auchenorrhyncha</taxon>
        <taxon>Fulgoroidea</taxon>
        <taxon>Delphacidae</taxon>
        <taxon>Criomorphinae</taxon>
        <taxon>Laodelphax</taxon>
    </lineage>
</organism>
<accession>A0A482WJE7</accession>